<sequence length="182" mass="20060">MARERKGHVSNGAGADAQQASVISVPCVPPDEQNEDRATTKTEWKERKAEELQWHMTQASPQFSEVEMDVGAASTLSRIEGGLGAASRGNAIKPFLMTSSQAANFLAISERSLRRLRSTGLKYVVLGAGTIRYRRVDLESYIGESTCHFAPRTRATGTMISKFGVVDFMEVVKPKTTRRPRQ</sequence>
<keyword evidence="3" id="KW-1185">Reference proteome</keyword>
<organism evidence="2 3">
    <name type="scientific">Rhodobacter lacus</name>
    <dbReference type="NCBI Taxonomy" id="1641972"/>
    <lineage>
        <taxon>Bacteria</taxon>
        <taxon>Pseudomonadati</taxon>
        <taxon>Pseudomonadota</taxon>
        <taxon>Alphaproteobacteria</taxon>
        <taxon>Rhodobacterales</taxon>
        <taxon>Rhodobacter group</taxon>
        <taxon>Rhodobacter</taxon>
    </lineage>
</organism>
<dbReference type="Proteomes" id="UP001597413">
    <property type="component" value="Unassembled WGS sequence"/>
</dbReference>
<feature type="region of interest" description="Disordered" evidence="1">
    <location>
        <begin position="1"/>
        <end position="43"/>
    </location>
</feature>
<evidence type="ECO:0000313" key="2">
    <source>
        <dbReference type="EMBL" id="MFD2175809.1"/>
    </source>
</evidence>
<name>A0ABW5AE46_9RHOB</name>
<dbReference type="EMBL" id="JBHUIX010000019">
    <property type="protein sequence ID" value="MFD2175809.1"/>
    <property type="molecule type" value="Genomic_DNA"/>
</dbReference>
<accession>A0ABW5AE46</accession>
<dbReference type="RefSeq" id="WP_377393334.1">
    <property type="nucleotide sequence ID" value="NZ_JBHUIX010000019.1"/>
</dbReference>
<comment type="caution">
    <text evidence="2">The sequence shown here is derived from an EMBL/GenBank/DDBJ whole genome shotgun (WGS) entry which is preliminary data.</text>
</comment>
<gene>
    <name evidence="2" type="ORF">ACFSM0_17075</name>
</gene>
<reference evidence="3" key="1">
    <citation type="journal article" date="2019" name="Int. J. Syst. Evol. Microbiol.">
        <title>The Global Catalogue of Microorganisms (GCM) 10K type strain sequencing project: providing services to taxonomists for standard genome sequencing and annotation.</title>
        <authorList>
            <consortium name="The Broad Institute Genomics Platform"/>
            <consortium name="The Broad Institute Genome Sequencing Center for Infectious Disease"/>
            <person name="Wu L."/>
            <person name="Ma J."/>
        </authorList>
    </citation>
    <scope>NUCLEOTIDE SEQUENCE [LARGE SCALE GENOMIC DNA]</scope>
    <source>
        <strain evidence="3">CCUG 55131</strain>
    </source>
</reference>
<protein>
    <submittedName>
        <fullName evidence="2">Helix-turn-helix domain-containing protein</fullName>
    </submittedName>
</protein>
<evidence type="ECO:0000313" key="3">
    <source>
        <dbReference type="Proteomes" id="UP001597413"/>
    </source>
</evidence>
<proteinExistence type="predicted"/>
<evidence type="ECO:0000256" key="1">
    <source>
        <dbReference type="SAM" id="MobiDB-lite"/>
    </source>
</evidence>